<dbReference type="PANTHER" id="PTHR39156">
    <property type="entry name" value="RIBONUCLEASE M5"/>
    <property type="match status" value="1"/>
</dbReference>
<sequence>MIIKQIIVVEGKSDTIKLKNIFGIDNVETIETNGLSLNNYTLELIKKINETRGVIIFTDPDGPGSRIRDKINSYLDNDCINAFIDKKNLVNTKKIGIAEANEEDIKYALKNLLKFKNKITKNISWQDYLNYEIYKKENRIKIAKIFNWDESINAKKLFKWINLIDINIDKLKKIIGE</sequence>
<keyword evidence="7 11" id="KW-0255">Endonuclease</keyword>
<dbReference type="Pfam" id="PF13331">
    <property type="entry name" value="DUF4093"/>
    <property type="match status" value="1"/>
</dbReference>
<dbReference type="GO" id="GO:0043822">
    <property type="term" value="F:ribonuclease M5 activity"/>
    <property type="evidence" value="ECO:0007669"/>
    <property type="project" value="UniProtKB-UniRule"/>
</dbReference>
<evidence type="ECO:0000256" key="3">
    <source>
        <dbReference type="ARBA" id="ARBA00022552"/>
    </source>
</evidence>
<evidence type="ECO:0000256" key="2">
    <source>
        <dbReference type="ARBA" id="ARBA00022517"/>
    </source>
</evidence>
<dbReference type="SUPFAM" id="SSF110455">
    <property type="entry name" value="Toprim domain"/>
    <property type="match status" value="1"/>
</dbReference>
<dbReference type="InterPro" id="IPR025156">
    <property type="entry name" value="RNase_M5_C"/>
</dbReference>
<feature type="domain" description="Toprim" evidence="13">
    <location>
        <begin position="4"/>
        <end position="95"/>
    </location>
</feature>
<evidence type="ECO:0000256" key="10">
    <source>
        <dbReference type="ARBA" id="ARBA00022884"/>
    </source>
</evidence>
<comment type="subcellular location">
    <subcellularLocation>
        <location evidence="11">Cytoplasm</location>
    </subcellularLocation>
</comment>
<evidence type="ECO:0000256" key="7">
    <source>
        <dbReference type="ARBA" id="ARBA00022759"/>
    </source>
</evidence>
<dbReference type="NCBIfam" id="TIGR00334">
    <property type="entry name" value="5S_RNA_mat_M5"/>
    <property type="match status" value="1"/>
</dbReference>
<dbReference type="GO" id="GO:0019843">
    <property type="term" value="F:rRNA binding"/>
    <property type="evidence" value="ECO:0007669"/>
    <property type="project" value="UniProtKB-KW"/>
</dbReference>
<evidence type="ECO:0000259" key="13">
    <source>
        <dbReference type="PROSITE" id="PS50880"/>
    </source>
</evidence>
<gene>
    <name evidence="11 14" type="primary">rnmV</name>
    <name evidence="14" type="ORF">SGLAD_v1c10130</name>
</gene>
<dbReference type="HAMAP" id="MF_01469">
    <property type="entry name" value="RNase_M5"/>
    <property type="match status" value="1"/>
</dbReference>
<comment type="similarity">
    <text evidence="11">Belongs to the ribonuclease M5 family.</text>
</comment>
<dbReference type="Pfam" id="PF01751">
    <property type="entry name" value="Toprim"/>
    <property type="match status" value="1"/>
</dbReference>
<protein>
    <recommendedName>
        <fullName evidence="11 12">Ribonuclease M5</fullName>
        <ecNumber evidence="11 12">3.1.26.8</ecNumber>
    </recommendedName>
    <alternativeName>
        <fullName evidence="11">RNase M5</fullName>
    </alternativeName>
    <alternativeName>
        <fullName evidence="11">Ribosomal RNA terminal maturase M5</fullName>
    </alternativeName>
</protein>
<keyword evidence="1 11" id="KW-0963">Cytoplasm</keyword>
<organism evidence="14 15">
    <name type="scientific">Spiroplasma gladiatoris</name>
    <dbReference type="NCBI Taxonomy" id="2143"/>
    <lineage>
        <taxon>Bacteria</taxon>
        <taxon>Bacillati</taxon>
        <taxon>Mycoplasmatota</taxon>
        <taxon>Mollicutes</taxon>
        <taxon>Entomoplasmatales</taxon>
        <taxon>Spiroplasmataceae</taxon>
        <taxon>Spiroplasma</taxon>
    </lineage>
</organism>
<evidence type="ECO:0000313" key="14">
    <source>
        <dbReference type="EMBL" id="QBQ08212.1"/>
    </source>
</evidence>
<evidence type="ECO:0000313" key="15">
    <source>
        <dbReference type="Proteomes" id="UP000294309"/>
    </source>
</evidence>
<dbReference type="GO" id="GO:0006364">
    <property type="term" value="P:rRNA processing"/>
    <property type="evidence" value="ECO:0007669"/>
    <property type="project" value="UniProtKB-UniRule"/>
</dbReference>
<dbReference type="PROSITE" id="PS50880">
    <property type="entry name" value="TOPRIM"/>
    <property type="match status" value="1"/>
</dbReference>
<dbReference type="GO" id="GO:0046872">
    <property type="term" value="F:metal ion binding"/>
    <property type="evidence" value="ECO:0007669"/>
    <property type="project" value="UniProtKB-KW"/>
</dbReference>
<evidence type="ECO:0000256" key="5">
    <source>
        <dbReference type="ARBA" id="ARBA00022723"/>
    </source>
</evidence>
<evidence type="ECO:0000256" key="12">
    <source>
        <dbReference type="NCBIfam" id="TIGR00334"/>
    </source>
</evidence>
<dbReference type="EMBL" id="CP038013">
    <property type="protein sequence ID" value="QBQ08212.1"/>
    <property type="molecule type" value="Genomic_DNA"/>
</dbReference>
<evidence type="ECO:0000256" key="1">
    <source>
        <dbReference type="ARBA" id="ARBA00022490"/>
    </source>
</evidence>
<keyword evidence="9" id="KW-0460">Magnesium</keyword>
<evidence type="ECO:0000256" key="9">
    <source>
        <dbReference type="ARBA" id="ARBA00022842"/>
    </source>
</evidence>
<dbReference type="CDD" id="cd01027">
    <property type="entry name" value="TOPRIM_RNase_M5_like"/>
    <property type="match status" value="1"/>
</dbReference>
<evidence type="ECO:0000256" key="4">
    <source>
        <dbReference type="ARBA" id="ARBA00022722"/>
    </source>
</evidence>
<accession>A0A4P7AIW5</accession>
<reference evidence="14 15" key="1">
    <citation type="submission" date="2019-03" db="EMBL/GenBank/DDBJ databases">
        <title>Complete genome sequence of Spiroplasma gladiatoris TG-1 (DSM 22552).</title>
        <authorList>
            <person name="Lin Y.-C."/>
            <person name="Chou L."/>
            <person name="Kuo C.-H."/>
        </authorList>
    </citation>
    <scope>NUCLEOTIDE SEQUENCE [LARGE SCALE GENOMIC DNA]</scope>
    <source>
        <strain evidence="14 15">TG-1</strain>
    </source>
</reference>
<evidence type="ECO:0000256" key="8">
    <source>
        <dbReference type="ARBA" id="ARBA00022801"/>
    </source>
</evidence>
<keyword evidence="10 11" id="KW-0694">RNA-binding</keyword>
<keyword evidence="2 11" id="KW-0690">Ribosome biogenesis</keyword>
<keyword evidence="15" id="KW-1185">Reference proteome</keyword>
<comment type="function">
    <text evidence="11">Required for correct processing of both the 5' and 3' ends of 5S rRNA precursor. Cleaves both sides of a double-stranded region yielding mature 5S rRNA in one step.</text>
</comment>
<proteinExistence type="inferred from homology"/>
<dbReference type="InterPro" id="IPR006171">
    <property type="entry name" value="TOPRIM_dom"/>
</dbReference>
<dbReference type="PANTHER" id="PTHR39156:SF1">
    <property type="entry name" value="RIBONUCLEASE M5"/>
    <property type="match status" value="1"/>
</dbReference>
<dbReference type="InterPro" id="IPR034141">
    <property type="entry name" value="TOPRIM_RNase_M5-like"/>
</dbReference>
<evidence type="ECO:0000256" key="6">
    <source>
        <dbReference type="ARBA" id="ARBA00022730"/>
    </source>
</evidence>
<dbReference type="EC" id="3.1.26.8" evidence="11 12"/>
<dbReference type="RefSeq" id="WP_208338082.1">
    <property type="nucleotide sequence ID" value="NZ_CP038013.1"/>
</dbReference>
<dbReference type="GO" id="GO:0005737">
    <property type="term" value="C:cytoplasm"/>
    <property type="evidence" value="ECO:0007669"/>
    <property type="project" value="UniProtKB-SubCell"/>
</dbReference>
<dbReference type="SMART" id="SM00493">
    <property type="entry name" value="TOPRIM"/>
    <property type="match status" value="1"/>
</dbReference>
<dbReference type="Proteomes" id="UP000294309">
    <property type="component" value="Chromosome"/>
</dbReference>
<comment type="catalytic activity">
    <reaction evidence="11">
        <text>Endonucleolytic cleavage of RNA, removing 21 and 42 nucleotides, respectively, from the 5'- and 3'-termini of a 5S-rRNA precursor.</text>
        <dbReference type="EC" id="3.1.26.8"/>
    </reaction>
</comment>
<dbReference type="Gene3D" id="3.40.1360.10">
    <property type="match status" value="1"/>
</dbReference>
<dbReference type="InterPro" id="IPR004466">
    <property type="entry name" value="RNase_M5"/>
</dbReference>
<name>A0A4P7AIW5_9MOLU</name>
<keyword evidence="5" id="KW-0479">Metal-binding</keyword>
<dbReference type="KEGG" id="sgq:SGLAD_v1c10130"/>
<keyword evidence="8 11" id="KW-0378">Hydrolase</keyword>
<evidence type="ECO:0000256" key="11">
    <source>
        <dbReference type="HAMAP-Rule" id="MF_01469"/>
    </source>
</evidence>
<keyword evidence="6 11" id="KW-0699">rRNA-binding</keyword>
<keyword evidence="4 11" id="KW-0540">Nuclease</keyword>
<dbReference type="AlphaFoldDB" id="A0A4P7AIW5"/>
<keyword evidence="3 11" id="KW-0698">rRNA processing</keyword>